<evidence type="ECO:0000313" key="8">
    <source>
        <dbReference type="EMBL" id="ELU14761.1"/>
    </source>
</evidence>
<evidence type="ECO:0000256" key="1">
    <source>
        <dbReference type="ARBA" id="ARBA00022448"/>
    </source>
</evidence>
<feature type="domain" description="CBS" evidence="7">
    <location>
        <begin position="3"/>
        <end position="55"/>
    </location>
</feature>
<proteinExistence type="predicted"/>
<dbReference type="EMBL" id="AMQN01004740">
    <property type="status" value="NOT_ANNOTATED_CDS"/>
    <property type="molecule type" value="Genomic_DNA"/>
</dbReference>
<reference evidence="8 10" key="2">
    <citation type="journal article" date="2013" name="Nature">
        <title>Insights into bilaterian evolution from three spiralian genomes.</title>
        <authorList>
            <person name="Simakov O."/>
            <person name="Marletaz F."/>
            <person name="Cho S.J."/>
            <person name="Edsinger-Gonzales E."/>
            <person name="Havlak P."/>
            <person name="Hellsten U."/>
            <person name="Kuo D.H."/>
            <person name="Larsson T."/>
            <person name="Lv J."/>
            <person name="Arendt D."/>
            <person name="Savage R."/>
            <person name="Osoegawa K."/>
            <person name="de Jong P."/>
            <person name="Grimwood J."/>
            <person name="Chapman J.A."/>
            <person name="Shapiro H."/>
            <person name="Aerts A."/>
            <person name="Otillar R.P."/>
            <person name="Terry A.Y."/>
            <person name="Boore J.L."/>
            <person name="Grigoriev I.V."/>
            <person name="Lindberg D.R."/>
            <person name="Seaver E.C."/>
            <person name="Weisblat D.A."/>
            <person name="Putnam N.H."/>
            <person name="Rokhsar D.S."/>
        </authorList>
    </citation>
    <scope>NUCLEOTIDE SEQUENCE</scope>
    <source>
        <strain evidence="8 10">I ESC-2004</strain>
    </source>
</reference>
<feature type="non-terminal residue" evidence="8">
    <location>
        <position position="55"/>
    </location>
</feature>
<organism evidence="8">
    <name type="scientific">Capitella teleta</name>
    <name type="common">Polychaete worm</name>
    <dbReference type="NCBI Taxonomy" id="283909"/>
    <lineage>
        <taxon>Eukaryota</taxon>
        <taxon>Metazoa</taxon>
        <taxon>Spiralia</taxon>
        <taxon>Lophotrochozoa</taxon>
        <taxon>Annelida</taxon>
        <taxon>Polychaeta</taxon>
        <taxon>Sedentaria</taxon>
        <taxon>Scolecida</taxon>
        <taxon>Capitellidae</taxon>
        <taxon>Capitella</taxon>
    </lineage>
</organism>
<keyword evidence="10" id="KW-1185">Reference proteome</keyword>
<name>R7VEQ0_CAPTE</name>
<evidence type="ECO:0000313" key="10">
    <source>
        <dbReference type="Proteomes" id="UP000014760"/>
    </source>
</evidence>
<dbReference type="HOGENOM" id="CLU_3038302_0_0_1"/>
<dbReference type="SUPFAM" id="SSF54631">
    <property type="entry name" value="CBS-domain pair"/>
    <property type="match status" value="1"/>
</dbReference>
<keyword evidence="5" id="KW-0868">Chloride</keyword>
<evidence type="ECO:0000313" key="9">
    <source>
        <dbReference type="EnsemblMetazoa" id="CapteP80579"/>
    </source>
</evidence>
<dbReference type="PROSITE" id="PS51371">
    <property type="entry name" value="CBS"/>
    <property type="match status" value="1"/>
</dbReference>
<dbReference type="EnsemblMetazoa" id="CapteT80579">
    <property type="protein sequence ID" value="CapteP80579"/>
    <property type="gene ID" value="CapteG80579"/>
</dbReference>
<evidence type="ECO:0000256" key="5">
    <source>
        <dbReference type="ARBA" id="ARBA00023214"/>
    </source>
</evidence>
<accession>R7VEQ0</accession>
<dbReference type="EMBL" id="KB294299">
    <property type="protein sequence ID" value="ELU14761.1"/>
    <property type="molecule type" value="Genomic_DNA"/>
</dbReference>
<dbReference type="GO" id="GO:0015108">
    <property type="term" value="F:chloride transmembrane transporter activity"/>
    <property type="evidence" value="ECO:0007669"/>
    <property type="project" value="TreeGrafter"/>
</dbReference>
<dbReference type="Gene3D" id="3.10.580.10">
    <property type="entry name" value="CBS-domain"/>
    <property type="match status" value="1"/>
</dbReference>
<evidence type="ECO:0000256" key="3">
    <source>
        <dbReference type="ARBA" id="ARBA00023065"/>
    </source>
</evidence>
<dbReference type="OrthoDB" id="428525at2759"/>
<dbReference type="Proteomes" id="UP000014760">
    <property type="component" value="Unassembled WGS sequence"/>
</dbReference>
<keyword evidence="3" id="KW-0406">Ion transport</keyword>
<dbReference type="InterPro" id="IPR046342">
    <property type="entry name" value="CBS_dom_sf"/>
</dbReference>
<keyword evidence="2" id="KW-0677">Repeat</keyword>
<reference evidence="10" key="1">
    <citation type="submission" date="2012-12" db="EMBL/GenBank/DDBJ databases">
        <authorList>
            <person name="Hellsten U."/>
            <person name="Grimwood J."/>
            <person name="Chapman J.A."/>
            <person name="Shapiro H."/>
            <person name="Aerts A."/>
            <person name="Otillar R.P."/>
            <person name="Terry A.Y."/>
            <person name="Boore J.L."/>
            <person name="Simakov O."/>
            <person name="Marletaz F."/>
            <person name="Cho S.-J."/>
            <person name="Edsinger-Gonzales E."/>
            <person name="Havlak P."/>
            <person name="Kuo D.-H."/>
            <person name="Larsson T."/>
            <person name="Lv J."/>
            <person name="Arendt D."/>
            <person name="Savage R."/>
            <person name="Osoegawa K."/>
            <person name="de Jong P."/>
            <person name="Lindberg D.R."/>
            <person name="Seaver E.C."/>
            <person name="Weisblat D.A."/>
            <person name="Putnam N.H."/>
            <person name="Grigoriev I.V."/>
            <person name="Rokhsar D.S."/>
        </authorList>
    </citation>
    <scope>NUCLEOTIDE SEQUENCE</scope>
    <source>
        <strain evidence="10">I ESC-2004</strain>
    </source>
</reference>
<reference evidence="9" key="3">
    <citation type="submission" date="2015-06" db="UniProtKB">
        <authorList>
            <consortium name="EnsemblMetazoa"/>
        </authorList>
    </citation>
    <scope>IDENTIFICATION</scope>
</reference>
<keyword evidence="4 6" id="KW-0129">CBS domain</keyword>
<dbReference type="PANTHER" id="PTHR11689:SF89">
    <property type="entry name" value="CHLORIDE CHANNEL PROTEIN"/>
    <property type="match status" value="1"/>
</dbReference>
<sequence length="55" mass="6398">PYVNQSAVSIQERFSLHRTYIIFRTLGLRHLTIVDCHNHVVGILTRKDLMGFAME</sequence>
<evidence type="ECO:0000259" key="7">
    <source>
        <dbReference type="PROSITE" id="PS51371"/>
    </source>
</evidence>
<dbReference type="AlphaFoldDB" id="R7VEQ0"/>
<keyword evidence="1" id="KW-0813">Transport</keyword>
<dbReference type="InterPro" id="IPR000644">
    <property type="entry name" value="CBS_dom"/>
</dbReference>
<evidence type="ECO:0000256" key="6">
    <source>
        <dbReference type="PROSITE-ProRule" id="PRU00703"/>
    </source>
</evidence>
<dbReference type="InterPro" id="IPR051280">
    <property type="entry name" value="Cl-channel/antiporter"/>
</dbReference>
<dbReference type="STRING" id="283909.R7VEQ0"/>
<protein>
    <recommendedName>
        <fullName evidence="7">CBS domain-containing protein</fullName>
    </recommendedName>
</protein>
<evidence type="ECO:0000256" key="4">
    <source>
        <dbReference type="ARBA" id="ARBA00023122"/>
    </source>
</evidence>
<evidence type="ECO:0000256" key="2">
    <source>
        <dbReference type="ARBA" id="ARBA00022737"/>
    </source>
</evidence>
<feature type="non-terminal residue" evidence="8">
    <location>
        <position position="1"/>
    </location>
</feature>
<gene>
    <name evidence="8" type="ORF">CAPTEDRAFT_80579</name>
</gene>
<dbReference type="PANTHER" id="PTHR11689">
    <property type="entry name" value="CHLORIDE CHANNEL PROTEIN CLC FAMILY MEMBER"/>
    <property type="match status" value="1"/>
</dbReference>